<dbReference type="Proteomes" id="UP001157418">
    <property type="component" value="Unassembled WGS sequence"/>
</dbReference>
<proteinExistence type="predicted"/>
<gene>
    <name evidence="3" type="ORF">LVIROSA_LOCUS15920</name>
    <name evidence="2" type="ORF">LVIROSA_LOCUS6593</name>
</gene>
<reference evidence="3 4" key="1">
    <citation type="submission" date="2022-01" db="EMBL/GenBank/DDBJ databases">
        <authorList>
            <person name="Xiong W."/>
            <person name="Schranz E."/>
        </authorList>
    </citation>
    <scope>NUCLEOTIDE SEQUENCE [LARGE SCALE GENOMIC DNA]</scope>
</reference>
<feature type="compositionally biased region" description="Basic and acidic residues" evidence="1">
    <location>
        <begin position="152"/>
        <end position="161"/>
    </location>
</feature>
<name>A0AAU9MQ08_9ASTR</name>
<evidence type="ECO:0000313" key="4">
    <source>
        <dbReference type="Proteomes" id="UP001157418"/>
    </source>
</evidence>
<keyword evidence="4" id="KW-1185">Reference proteome</keyword>
<feature type="region of interest" description="Disordered" evidence="1">
    <location>
        <begin position="142"/>
        <end position="161"/>
    </location>
</feature>
<dbReference type="EMBL" id="CAKMRJ010000224">
    <property type="protein sequence ID" value="CAH1419032.1"/>
    <property type="molecule type" value="Genomic_DNA"/>
</dbReference>
<organism evidence="3 4">
    <name type="scientific">Lactuca virosa</name>
    <dbReference type="NCBI Taxonomy" id="75947"/>
    <lineage>
        <taxon>Eukaryota</taxon>
        <taxon>Viridiplantae</taxon>
        <taxon>Streptophyta</taxon>
        <taxon>Embryophyta</taxon>
        <taxon>Tracheophyta</taxon>
        <taxon>Spermatophyta</taxon>
        <taxon>Magnoliopsida</taxon>
        <taxon>eudicotyledons</taxon>
        <taxon>Gunneridae</taxon>
        <taxon>Pentapetalae</taxon>
        <taxon>asterids</taxon>
        <taxon>campanulids</taxon>
        <taxon>Asterales</taxon>
        <taxon>Asteraceae</taxon>
        <taxon>Cichorioideae</taxon>
        <taxon>Cichorieae</taxon>
        <taxon>Lactucinae</taxon>
        <taxon>Lactuca</taxon>
    </lineage>
</organism>
<dbReference type="EMBL" id="CAKMRJ010002414">
    <property type="protein sequence ID" value="CAH1429040.1"/>
    <property type="molecule type" value="Genomic_DNA"/>
</dbReference>
<sequence>MPGRPTIKRKMDGTKNNGRTQTKKSKKSTANNGTKKVSKSGKGVEGELQEDIQFTPFEVVETQTQARQVQAKVDLHELSDEVLLEEALNEVDVQEAVVEVGVQDTAEEVQVPEVPVVPHISDLLKSMRKRKSNRILKLKLGKRVGNDGDPGNSKEKSLNIE</sequence>
<evidence type="ECO:0000313" key="3">
    <source>
        <dbReference type="EMBL" id="CAH1429040.1"/>
    </source>
</evidence>
<comment type="caution">
    <text evidence="3">The sequence shown here is derived from an EMBL/GenBank/DDBJ whole genome shotgun (WGS) entry which is preliminary data.</text>
</comment>
<evidence type="ECO:0000256" key="1">
    <source>
        <dbReference type="SAM" id="MobiDB-lite"/>
    </source>
</evidence>
<dbReference type="AlphaFoldDB" id="A0AAU9MQ08"/>
<feature type="region of interest" description="Disordered" evidence="1">
    <location>
        <begin position="1"/>
        <end position="47"/>
    </location>
</feature>
<accession>A0AAU9MQ08</accession>
<protein>
    <submittedName>
        <fullName evidence="3">Uncharacterized protein</fullName>
    </submittedName>
</protein>
<evidence type="ECO:0000313" key="2">
    <source>
        <dbReference type="EMBL" id="CAH1419032.1"/>
    </source>
</evidence>